<feature type="transmembrane region" description="Helical" evidence="7">
    <location>
        <begin position="104"/>
        <end position="119"/>
    </location>
</feature>
<evidence type="ECO:0000256" key="6">
    <source>
        <dbReference type="SAM" id="MobiDB-lite"/>
    </source>
</evidence>
<keyword evidence="4 7" id="KW-1133">Transmembrane helix</keyword>
<evidence type="ECO:0000256" key="3">
    <source>
        <dbReference type="ARBA" id="ARBA00022692"/>
    </source>
</evidence>
<feature type="compositionally biased region" description="Low complexity" evidence="6">
    <location>
        <begin position="359"/>
        <end position="372"/>
    </location>
</feature>
<feature type="transmembrane region" description="Helical" evidence="7">
    <location>
        <begin position="34"/>
        <end position="60"/>
    </location>
</feature>
<keyword evidence="5 7" id="KW-0472">Membrane</keyword>
<proteinExistence type="predicted"/>
<dbReference type="EMBL" id="BAABJP010000007">
    <property type="protein sequence ID" value="GAA5152005.1"/>
    <property type="molecule type" value="Genomic_DNA"/>
</dbReference>
<evidence type="ECO:0000259" key="8">
    <source>
        <dbReference type="Pfam" id="PF04024"/>
    </source>
</evidence>
<organism evidence="9 10">
    <name type="scientific">Pseudonocardia eucalypti</name>
    <dbReference type="NCBI Taxonomy" id="648755"/>
    <lineage>
        <taxon>Bacteria</taxon>
        <taxon>Bacillati</taxon>
        <taxon>Actinomycetota</taxon>
        <taxon>Actinomycetes</taxon>
        <taxon>Pseudonocardiales</taxon>
        <taxon>Pseudonocardiaceae</taxon>
        <taxon>Pseudonocardia</taxon>
    </lineage>
</organism>
<comment type="subcellular location">
    <subcellularLocation>
        <location evidence="1">Cell membrane</location>
        <topology evidence="1">Single-pass membrane protein</topology>
    </subcellularLocation>
</comment>
<comment type="caution">
    <text evidence="9">The sequence shown here is derived from an EMBL/GenBank/DDBJ whole genome shotgun (WGS) entry which is preliminary data.</text>
</comment>
<sequence>MHSIWQTRPTRRQSDRKFAGVAAAIARRYDIDPVLIRIAFVVAAFYGIGIVLYLGAWIVLRPDPADPPTGSLFGRESAHPVLLVAAIVAALVGASSLFTGDPGVLVGLAVVGGLLYLLHQARSERGLTAEAAASLDDPARPAASAMAGLAAAPPGALSAGTRSAGESAQPPAWDPLGVAPFAWDLPDPSPQPSEPPARRRRPLVTLVTLALAVLGGVITASIAFPLAGPGGFRLVVGVMLAVVALGLLVGAFLHQGRGLLVAALPLMLAGWTSANAPLGPRWDGMGDLSAAPRSATELLPQYSLSIGSVTLDLRQLNAGAPGTPSTTTPPSRMTPPSPSTALTPPGSPRPAAPGPAVPAAPAVPGVPAAPGALDPEDAEPLRTSVNVEVGDVTVLLPPNMDVRVHCHTDLGSVDCLGNEGREERGPTADAVVEEVAAVRTPGAPRLELDINVGTGSVEVERD</sequence>
<accession>A0ABP9PUV7</accession>
<dbReference type="Pfam" id="PF04024">
    <property type="entry name" value="PspC"/>
    <property type="match status" value="1"/>
</dbReference>
<feature type="domain" description="Phage shock protein PspC N-terminal" evidence="8">
    <location>
        <begin position="8"/>
        <end position="61"/>
    </location>
</feature>
<evidence type="ECO:0000256" key="5">
    <source>
        <dbReference type="ARBA" id="ARBA00023136"/>
    </source>
</evidence>
<keyword evidence="2" id="KW-1003">Cell membrane</keyword>
<gene>
    <name evidence="9" type="ORF">GCM10023321_20010</name>
</gene>
<dbReference type="Proteomes" id="UP001428817">
    <property type="component" value="Unassembled WGS sequence"/>
</dbReference>
<feature type="region of interest" description="Disordered" evidence="6">
    <location>
        <begin position="316"/>
        <end position="378"/>
    </location>
</feature>
<evidence type="ECO:0000256" key="2">
    <source>
        <dbReference type="ARBA" id="ARBA00022475"/>
    </source>
</evidence>
<feature type="transmembrane region" description="Helical" evidence="7">
    <location>
        <begin position="232"/>
        <end position="253"/>
    </location>
</feature>
<dbReference type="InterPro" id="IPR052027">
    <property type="entry name" value="PspC"/>
</dbReference>
<dbReference type="InterPro" id="IPR007168">
    <property type="entry name" value="Phageshock_PspC_N"/>
</dbReference>
<reference evidence="10" key="1">
    <citation type="journal article" date="2019" name="Int. J. Syst. Evol. Microbiol.">
        <title>The Global Catalogue of Microorganisms (GCM) 10K type strain sequencing project: providing services to taxonomists for standard genome sequencing and annotation.</title>
        <authorList>
            <consortium name="The Broad Institute Genomics Platform"/>
            <consortium name="The Broad Institute Genome Sequencing Center for Infectious Disease"/>
            <person name="Wu L."/>
            <person name="Ma J."/>
        </authorList>
    </citation>
    <scope>NUCLEOTIDE SEQUENCE [LARGE SCALE GENOMIC DNA]</scope>
    <source>
        <strain evidence="10">JCM 18303</strain>
    </source>
</reference>
<evidence type="ECO:0000256" key="7">
    <source>
        <dbReference type="SAM" id="Phobius"/>
    </source>
</evidence>
<evidence type="ECO:0000313" key="10">
    <source>
        <dbReference type="Proteomes" id="UP001428817"/>
    </source>
</evidence>
<evidence type="ECO:0000256" key="1">
    <source>
        <dbReference type="ARBA" id="ARBA00004162"/>
    </source>
</evidence>
<dbReference type="PANTHER" id="PTHR33885:SF3">
    <property type="entry name" value="PHAGE SHOCK PROTEIN C"/>
    <property type="match status" value="1"/>
</dbReference>
<keyword evidence="10" id="KW-1185">Reference proteome</keyword>
<evidence type="ECO:0000256" key="4">
    <source>
        <dbReference type="ARBA" id="ARBA00022989"/>
    </source>
</evidence>
<evidence type="ECO:0000313" key="9">
    <source>
        <dbReference type="EMBL" id="GAA5152005.1"/>
    </source>
</evidence>
<keyword evidence="3 7" id="KW-0812">Transmembrane</keyword>
<feature type="transmembrane region" description="Helical" evidence="7">
    <location>
        <begin position="203"/>
        <end position="226"/>
    </location>
</feature>
<protein>
    <recommendedName>
        <fullName evidence="8">Phage shock protein PspC N-terminal domain-containing protein</fullName>
    </recommendedName>
</protein>
<dbReference type="PANTHER" id="PTHR33885">
    <property type="entry name" value="PHAGE SHOCK PROTEIN C"/>
    <property type="match status" value="1"/>
</dbReference>
<name>A0ABP9PUV7_9PSEU</name>
<feature type="compositionally biased region" description="Pro residues" evidence="6">
    <location>
        <begin position="345"/>
        <end position="358"/>
    </location>
</feature>